<organism evidence="1 2">
    <name type="scientific">Paxillus rubicundulus Ve08.2h10</name>
    <dbReference type="NCBI Taxonomy" id="930991"/>
    <lineage>
        <taxon>Eukaryota</taxon>
        <taxon>Fungi</taxon>
        <taxon>Dikarya</taxon>
        <taxon>Basidiomycota</taxon>
        <taxon>Agaricomycotina</taxon>
        <taxon>Agaricomycetes</taxon>
        <taxon>Agaricomycetidae</taxon>
        <taxon>Boletales</taxon>
        <taxon>Paxilineae</taxon>
        <taxon>Paxillaceae</taxon>
        <taxon>Paxillus</taxon>
    </lineage>
</organism>
<dbReference type="HOGENOM" id="CLU_113835_0_0_1"/>
<evidence type="ECO:0000313" key="1">
    <source>
        <dbReference type="EMBL" id="KIK78783.1"/>
    </source>
</evidence>
<dbReference type="AlphaFoldDB" id="A0A0D0CTN8"/>
<dbReference type="EMBL" id="KN826474">
    <property type="protein sequence ID" value="KIK78783.1"/>
    <property type="molecule type" value="Genomic_DNA"/>
</dbReference>
<protein>
    <submittedName>
        <fullName evidence="1">Uncharacterized protein</fullName>
    </submittedName>
</protein>
<reference evidence="1 2" key="1">
    <citation type="submission" date="2014-04" db="EMBL/GenBank/DDBJ databases">
        <authorList>
            <consortium name="DOE Joint Genome Institute"/>
            <person name="Kuo A."/>
            <person name="Kohler A."/>
            <person name="Jargeat P."/>
            <person name="Nagy L.G."/>
            <person name="Floudas D."/>
            <person name="Copeland A."/>
            <person name="Barry K.W."/>
            <person name="Cichocki N."/>
            <person name="Veneault-Fourrey C."/>
            <person name="LaButti K."/>
            <person name="Lindquist E.A."/>
            <person name="Lipzen A."/>
            <person name="Lundell T."/>
            <person name="Morin E."/>
            <person name="Murat C."/>
            <person name="Sun H."/>
            <person name="Tunlid A."/>
            <person name="Henrissat B."/>
            <person name="Grigoriev I.V."/>
            <person name="Hibbett D.S."/>
            <person name="Martin F."/>
            <person name="Nordberg H.P."/>
            <person name="Cantor M.N."/>
            <person name="Hua S.X."/>
        </authorList>
    </citation>
    <scope>NUCLEOTIDE SEQUENCE [LARGE SCALE GENOMIC DNA]</scope>
    <source>
        <strain evidence="1 2">Ve08.2h10</strain>
    </source>
</reference>
<keyword evidence="2" id="KW-1185">Reference proteome</keyword>
<dbReference type="OrthoDB" id="2107166at2759"/>
<dbReference type="Proteomes" id="UP000054538">
    <property type="component" value="Unassembled WGS sequence"/>
</dbReference>
<proteinExistence type="predicted"/>
<accession>A0A0D0CTN8</accession>
<dbReference type="InParanoid" id="A0A0D0CTN8"/>
<evidence type="ECO:0000313" key="2">
    <source>
        <dbReference type="Proteomes" id="UP000054538"/>
    </source>
</evidence>
<sequence length="190" mass="22075">MGRFSQFNEDSYRLPEGMKRIAYDADSQRYTFRDRSGQLFQSAPGEEYGKLKPVLAPLAPRRSVTITERYDPALRQWSNKPAKTFEDILPSDYITSAQSDVPSSPPNILHDTFLSGERFVQAAIPRVQGVVDVMRRRSTMRKGGFRRIESVHEDKRRLLEDEKWEIIHKEDVTRLGRSKSEVRPPSYSRR</sequence>
<gene>
    <name evidence="1" type="ORF">PAXRUDRAFT_834449</name>
</gene>
<name>A0A0D0CTN8_9AGAM</name>
<reference evidence="2" key="2">
    <citation type="submission" date="2015-01" db="EMBL/GenBank/DDBJ databases">
        <title>Evolutionary Origins and Diversification of the Mycorrhizal Mutualists.</title>
        <authorList>
            <consortium name="DOE Joint Genome Institute"/>
            <consortium name="Mycorrhizal Genomics Consortium"/>
            <person name="Kohler A."/>
            <person name="Kuo A."/>
            <person name="Nagy L.G."/>
            <person name="Floudas D."/>
            <person name="Copeland A."/>
            <person name="Barry K.W."/>
            <person name="Cichocki N."/>
            <person name="Veneault-Fourrey C."/>
            <person name="LaButti K."/>
            <person name="Lindquist E.A."/>
            <person name="Lipzen A."/>
            <person name="Lundell T."/>
            <person name="Morin E."/>
            <person name="Murat C."/>
            <person name="Riley R."/>
            <person name="Ohm R."/>
            <person name="Sun H."/>
            <person name="Tunlid A."/>
            <person name="Henrissat B."/>
            <person name="Grigoriev I.V."/>
            <person name="Hibbett D.S."/>
            <person name="Martin F."/>
        </authorList>
    </citation>
    <scope>NUCLEOTIDE SEQUENCE [LARGE SCALE GENOMIC DNA]</scope>
    <source>
        <strain evidence="2">Ve08.2h10</strain>
    </source>
</reference>